<gene>
    <name evidence="1" type="ORF">LAD12857_20410</name>
</gene>
<dbReference type="RefSeq" id="WP_346065233.1">
    <property type="nucleotide sequence ID" value="NZ_BRPJ01000034.1"/>
</dbReference>
<name>A0ABQ5M594_9FIRM</name>
<comment type="caution">
    <text evidence="1">The sequence shown here is derived from an EMBL/GenBank/DDBJ whole genome shotgun (WGS) entry which is preliminary data.</text>
</comment>
<evidence type="ECO:0000313" key="1">
    <source>
        <dbReference type="EMBL" id="GLB30118.1"/>
    </source>
</evidence>
<accession>A0ABQ5M594</accession>
<sequence length="56" mass="6228">MELAKWILEELEDMPLEMLADAVESKAFKPLLINDGHIIGCEDEETPAAGTARESR</sequence>
<reference evidence="1 2" key="1">
    <citation type="journal article" date="2024" name="Int. J. Syst. Evol. Microbiol.">
        <title>Lacrimispora brassicae sp. nov. isolated from fermented cabbage, and proposal of Clostridium indicum Gundawar et al. 2019 and Clostridium methoxybenzovorans Mechichi et al. 1999 as heterotypic synonyms of Lacrimispora amygdalina (Parshina et al. 2003) Haas and Blanchard 2020 and Lacrimispora indolis (McClung and McCoy 1957) Haas and Blanchard 2020, respectively.</title>
        <authorList>
            <person name="Kobayashi H."/>
            <person name="Tanizawa Y."/>
            <person name="Sakamoto M."/>
            <person name="Ohkuma M."/>
            <person name="Tohno M."/>
        </authorList>
    </citation>
    <scope>NUCLEOTIDE SEQUENCE [LARGE SCALE GENOMIC DNA]</scope>
    <source>
        <strain evidence="1 2">DSM 12857</strain>
    </source>
</reference>
<dbReference type="Proteomes" id="UP001419084">
    <property type="component" value="Unassembled WGS sequence"/>
</dbReference>
<organism evidence="1 2">
    <name type="scientific">Lacrimispora amygdalina</name>
    <dbReference type="NCBI Taxonomy" id="253257"/>
    <lineage>
        <taxon>Bacteria</taxon>
        <taxon>Bacillati</taxon>
        <taxon>Bacillota</taxon>
        <taxon>Clostridia</taxon>
        <taxon>Lachnospirales</taxon>
        <taxon>Lachnospiraceae</taxon>
        <taxon>Lacrimispora</taxon>
    </lineage>
</organism>
<protein>
    <submittedName>
        <fullName evidence="1">Uncharacterized protein</fullName>
    </submittedName>
</protein>
<proteinExistence type="predicted"/>
<evidence type="ECO:0000313" key="2">
    <source>
        <dbReference type="Proteomes" id="UP001419084"/>
    </source>
</evidence>
<keyword evidence="2" id="KW-1185">Reference proteome</keyword>
<dbReference type="EMBL" id="BRPJ01000034">
    <property type="protein sequence ID" value="GLB30118.1"/>
    <property type="molecule type" value="Genomic_DNA"/>
</dbReference>